<dbReference type="Proteomes" id="UP000233551">
    <property type="component" value="Unassembled WGS sequence"/>
</dbReference>
<evidence type="ECO:0000256" key="1">
    <source>
        <dbReference type="SAM" id="MobiDB-lite"/>
    </source>
</evidence>
<feature type="compositionally biased region" description="Basic and acidic residues" evidence="1">
    <location>
        <begin position="96"/>
        <end position="109"/>
    </location>
</feature>
<evidence type="ECO:0000313" key="3">
    <source>
        <dbReference type="Proteomes" id="UP000233551"/>
    </source>
</evidence>
<name>A0A2I0K0E3_PUNGR</name>
<organism evidence="2 3">
    <name type="scientific">Punica granatum</name>
    <name type="common">Pomegranate</name>
    <dbReference type="NCBI Taxonomy" id="22663"/>
    <lineage>
        <taxon>Eukaryota</taxon>
        <taxon>Viridiplantae</taxon>
        <taxon>Streptophyta</taxon>
        <taxon>Embryophyta</taxon>
        <taxon>Tracheophyta</taxon>
        <taxon>Spermatophyta</taxon>
        <taxon>Magnoliopsida</taxon>
        <taxon>eudicotyledons</taxon>
        <taxon>Gunneridae</taxon>
        <taxon>Pentapetalae</taxon>
        <taxon>rosids</taxon>
        <taxon>malvids</taxon>
        <taxon>Myrtales</taxon>
        <taxon>Lythraceae</taxon>
        <taxon>Punica</taxon>
    </lineage>
</organism>
<sequence length="254" mass="27980">MKMVIKKAVFLWEKPMSSNHIVAKDRADQGNVLEMPCATNIWKVGILMTDVASLIRSFMSDEKDLSELWSFEEAMRSPGNNQHGLGHPLIGFQIKRGEESRGRDLKEGGGEGDEDGSAGPEEGTERDDESPVVAHREVSREWVARALDDGAEQSQRAHPGRVGVQGGAHLLVDSREQDSSALSMMPARLTRIKVSVSGLTERRKTFMAPAMEEEFGPSSVSLSGPCCLFFFKMETSRKGVDYFGHTPGADNIRK</sequence>
<proteinExistence type="predicted"/>
<feature type="region of interest" description="Disordered" evidence="1">
    <location>
        <begin position="96"/>
        <end position="135"/>
    </location>
</feature>
<reference evidence="2 3" key="1">
    <citation type="submission" date="2017-11" db="EMBL/GenBank/DDBJ databases">
        <title>De-novo sequencing of pomegranate (Punica granatum L.) genome.</title>
        <authorList>
            <person name="Akparov Z."/>
            <person name="Amiraslanov A."/>
            <person name="Hajiyeva S."/>
            <person name="Abbasov M."/>
            <person name="Kaur K."/>
            <person name="Hamwieh A."/>
            <person name="Solovyev V."/>
            <person name="Salamov A."/>
            <person name="Braich B."/>
            <person name="Kosarev P."/>
            <person name="Mahmoud A."/>
            <person name="Hajiyev E."/>
            <person name="Babayeva S."/>
            <person name="Izzatullayeva V."/>
            <person name="Mammadov A."/>
            <person name="Mammadov A."/>
            <person name="Sharifova S."/>
            <person name="Ojaghi J."/>
            <person name="Eynullazada K."/>
            <person name="Bayramov B."/>
            <person name="Abdulazimova A."/>
            <person name="Shahmuradov I."/>
        </authorList>
    </citation>
    <scope>NUCLEOTIDE SEQUENCE [LARGE SCALE GENOMIC DNA]</scope>
    <source>
        <strain evidence="3">cv. AG2017</strain>
        <tissue evidence="2">Leaf</tissue>
    </source>
</reference>
<keyword evidence="3" id="KW-1185">Reference proteome</keyword>
<comment type="caution">
    <text evidence="2">The sequence shown here is derived from an EMBL/GenBank/DDBJ whole genome shotgun (WGS) entry which is preliminary data.</text>
</comment>
<feature type="compositionally biased region" description="Acidic residues" evidence="1">
    <location>
        <begin position="110"/>
        <end position="130"/>
    </location>
</feature>
<dbReference type="AlphaFoldDB" id="A0A2I0K0E3"/>
<dbReference type="EMBL" id="PGOL01001069">
    <property type="protein sequence ID" value="PKI61176.1"/>
    <property type="molecule type" value="Genomic_DNA"/>
</dbReference>
<protein>
    <submittedName>
        <fullName evidence="2">Uncharacterized protein</fullName>
    </submittedName>
</protein>
<evidence type="ECO:0000313" key="2">
    <source>
        <dbReference type="EMBL" id="PKI61176.1"/>
    </source>
</evidence>
<gene>
    <name evidence="2" type="ORF">CRG98_018407</name>
</gene>
<accession>A0A2I0K0E3</accession>